<dbReference type="OMA" id="CFQIVAG"/>
<evidence type="ECO:0000256" key="1">
    <source>
        <dbReference type="SAM" id="MobiDB-lite"/>
    </source>
</evidence>
<feature type="region of interest" description="Disordered" evidence="1">
    <location>
        <begin position="1074"/>
        <end position="1095"/>
    </location>
</feature>
<gene>
    <name evidence="2" type="ORF">GL50581_3282</name>
</gene>
<sequence>MDDERLQWAPLSAFDRTVNDCLYEVENTNTYPWQVIWYIIRIVIPDTATRMDPHISYSSTMIAILQHKIDSEPLKISLESFPILLQCLSGKSFFHALKACTEDCSAALRDLFVEARLGIINLLWKQTDERAFFLLYDFIIQVLTTHSNLSLDEICKLLFIPEATLDTTIFAQFLLEIGEILSPNLSSIDTKERLIKTALLRSVFSHTLLLYAATPLPPLKAIICSDLFLATCLPYQFISPVYFSLSICNLLRDPGTLSLSMRTTIGELVLESLNFELTSALSLTALSNIIEEGSRASTTRCSDLVESAQALLSSEVLSLDESLEQSLTLLAISAFPCMPDYTASMTHLSAPFVELSILMKDFDLKLRASDTQSDQLFAISIPASLMGSATELLSKRFSTSASQNIWHQAALLAACFQIVAGRPRLEPYGRASGIDLPNLSIEVLTTFLGGLFTDESDAVPSALVNLSLSTFLYNLHNPTHQQAIGTLYYSQTSPRFGRINGIKLWNLLLFNNVNLSCIRPLTLVDNNILSPSGKTAAELLSFMLSSTLSDTKGSSHWCATWIRYLLDITTMVLKKTWTDSLSSEVPVFLIFSFTLSLQYLSHVSTISKMQPNSATGEASNDVATVDTFVAYISSTWTLHTSPSISAILLIDTYSCDFHDDGLVALSTLSALHTLYPILTQADLAFYNRTGLSFLGTGKSVIEFYKRGTVSPLLVIFSLLYIIAPDAFPPINNLVGYLLAFSLCPTYQTAIPLLSSISPGCLGTYLMTQESLILSLMYDLQTRSSSGNRGVTSNTKQRLWRTLDKYIISIHCMTFYVSLLVYISTYELSFLRVDQLTTSTSNDGDVIGKNIRSLLLQHLVSISVTHFTTIATSKRISLTLKGYVAKLPALFLEIGDSFLDRLYCSSATMGNLISSFQNAWLSSPFIKATIGSSSFFISLLCLDVRQYLEAKTSTSGCLELTDFPESFILSIETVTASGARLSNDSVSNGSIDLILTIFFIAYNTGYTSRLLTDAWIGEAAGSENDNNRYASVKPFFAQLYQIQVEHCVLQLFTYISQANILLPVKLSKHHWSMEQSNQQSEPSVKKQEPSTHAPSTSYTTNRYLLYIHLADIIASICTRIATLYAHKHEWPQNKALIQAVMSVLSKISRTLASVDKLLVDTYLHQEQHSLPPRLQELLCCTPSSPYTSKDVVTRMRLFCNAPLIENLLALTIPIGEHVSYITMYCNAWRLLLCAAWIASSNTKGTDYGHIPTLTILHHSGLTMYTYCLLRGFLLTKARRSKINVQATLRSFSQKCTSLKHHLSQVPFYIPGWQPIFSSAISTLLIASSSVLRTNLATLSPVDIPPALIEFSGVLQCPDGNIIEALSNALSTEEGSGNDG</sequence>
<proteinExistence type="predicted"/>
<evidence type="ECO:0000313" key="3">
    <source>
        <dbReference type="Proteomes" id="UP000002488"/>
    </source>
</evidence>
<protein>
    <submittedName>
        <fullName evidence="2">Uncharacterized protein</fullName>
    </submittedName>
</protein>
<evidence type="ECO:0000313" key="2">
    <source>
        <dbReference type="EMBL" id="EES99537.1"/>
    </source>
</evidence>
<dbReference type="Proteomes" id="UP000002488">
    <property type="component" value="Unassembled WGS sequence"/>
</dbReference>
<comment type="caution">
    <text evidence="2">The sequence shown here is derived from an EMBL/GenBank/DDBJ whole genome shotgun (WGS) entry which is preliminary data.</text>
</comment>
<organism evidence="2 3">
    <name type="scientific">Giardia intestinalis (strain ATCC 50581 / GS clone H7)</name>
    <name type="common">Giardia lamblia</name>
    <dbReference type="NCBI Taxonomy" id="598745"/>
    <lineage>
        <taxon>Eukaryota</taxon>
        <taxon>Metamonada</taxon>
        <taxon>Diplomonadida</taxon>
        <taxon>Hexamitidae</taxon>
        <taxon>Giardiinae</taxon>
        <taxon>Giardia</taxon>
    </lineage>
</organism>
<dbReference type="OrthoDB" id="10257960at2759"/>
<dbReference type="EMBL" id="ACGJ01002726">
    <property type="protein sequence ID" value="EES99537.1"/>
    <property type="molecule type" value="Genomic_DNA"/>
</dbReference>
<accession>C6LWW8</accession>
<dbReference type="VEuPathDB" id="GiardiaDB:GL50581_3282"/>
<name>C6LWW8_GIAIB</name>
<reference evidence="2 3" key="1">
    <citation type="journal article" date="2009" name="PLoS Pathog.">
        <title>Draft genome sequencing of giardia intestinalis assemblage B isolate GS: is human giardiasis caused by two different species?</title>
        <authorList>
            <person name="Franzen O."/>
            <person name="Jerlstrom-Hultqvist J."/>
            <person name="Castro E."/>
            <person name="Sherwood E."/>
            <person name="Ankarklev J."/>
            <person name="Reiner D.S."/>
            <person name="Palm D."/>
            <person name="Andersson J.O."/>
            <person name="Andersson B."/>
            <person name="Svard S.G."/>
        </authorList>
    </citation>
    <scope>NUCLEOTIDE SEQUENCE [LARGE SCALE GENOMIC DNA]</scope>
    <source>
        <strain evidence="3">ATCC 50581 / GS clone H7</strain>
    </source>
</reference>